<dbReference type="EMBL" id="OU892284">
    <property type="protein sequence ID" value="CAG9772161.1"/>
    <property type="molecule type" value="Genomic_DNA"/>
</dbReference>
<feature type="compositionally biased region" description="Polar residues" evidence="1">
    <location>
        <begin position="82"/>
        <end position="92"/>
    </location>
</feature>
<sequence length="470" mass="53201">MDKDLEAEISSAIAQLDKLSIKSSESGLSEDTCWEIFGGPCPESLKKKKKTLEEYASWVIVEAEPEVNNNTTDNNKKRESASENQQTPNTLEKSSDDNNREKIEELHETVLKNHKKINASKAHHKIFNPDTRSESKELLRPKLAASSGFEHKIDTFIQKTPSSEEKVIGIVNYESENAQKFSTVGTQQDFTSSKGGQTEPSDKQNDVGTMTVIDDKKLGTDKSIQTSDRPLGRSSTSSSARSCFSTTSSTFDETDSSATDSLEEINKPCYRCRQTNKSFECMKKPCSFHYRNLVKELKRKLEFKDSKKKFKISNFQGNNNSDDTKCNKRLQTSPINLQEGFRNPYKVNNEFSFCHSKNLPVAKDSNYAIIINAKKKKIVNNACQYYEPRCQKSSESDADCDKFWKKTLTNKPTLCETLKTTLEKRNRVKQVVDKFEEQKADFVSLCLPCMSHFPSKKVPKICTCCGKGKT</sequence>
<protein>
    <submittedName>
        <fullName evidence="2">Uncharacterized protein</fullName>
    </submittedName>
</protein>
<keyword evidence="3" id="KW-1185">Reference proteome</keyword>
<proteinExistence type="predicted"/>
<feature type="region of interest" description="Disordered" evidence="1">
    <location>
        <begin position="60"/>
        <end position="107"/>
    </location>
</feature>
<dbReference type="Proteomes" id="UP001152799">
    <property type="component" value="Chromosome 8"/>
</dbReference>
<name>A0A9N9MZB7_9CUCU</name>
<feature type="compositionally biased region" description="Low complexity" evidence="1">
    <location>
        <begin position="233"/>
        <end position="257"/>
    </location>
</feature>
<evidence type="ECO:0000313" key="3">
    <source>
        <dbReference type="Proteomes" id="UP001152799"/>
    </source>
</evidence>
<gene>
    <name evidence="2" type="ORF">CEUTPL_LOCUS12582</name>
</gene>
<accession>A0A9N9MZB7</accession>
<evidence type="ECO:0000313" key="2">
    <source>
        <dbReference type="EMBL" id="CAG9772161.1"/>
    </source>
</evidence>
<organism evidence="2 3">
    <name type="scientific">Ceutorhynchus assimilis</name>
    <name type="common">cabbage seed weevil</name>
    <dbReference type="NCBI Taxonomy" id="467358"/>
    <lineage>
        <taxon>Eukaryota</taxon>
        <taxon>Metazoa</taxon>
        <taxon>Ecdysozoa</taxon>
        <taxon>Arthropoda</taxon>
        <taxon>Hexapoda</taxon>
        <taxon>Insecta</taxon>
        <taxon>Pterygota</taxon>
        <taxon>Neoptera</taxon>
        <taxon>Endopterygota</taxon>
        <taxon>Coleoptera</taxon>
        <taxon>Polyphaga</taxon>
        <taxon>Cucujiformia</taxon>
        <taxon>Curculionidae</taxon>
        <taxon>Ceutorhynchinae</taxon>
        <taxon>Ceutorhynchus</taxon>
    </lineage>
</organism>
<dbReference type="AlphaFoldDB" id="A0A9N9MZB7"/>
<feature type="compositionally biased region" description="Polar residues" evidence="1">
    <location>
        <begin position="181"/>
        <end position="199"/>
    </location>
</feature>
<dbReference type="OrthoDB" id="6784831at2759"/>
<reference evidence="2" key="1">
    <citation type="submission" date="2022-01" db="EMBL/GenBank/DDBJ databases">
        <authorList>
            <person name="King R."/>
        </authorList>
    </citation>
    <scope>NUCLEOTIDE SEQUENCE</scope>
</reference>
<evidence type="ECO:0000256" key="1">
    <source>
        <dbReference type="SAM" id="MobiDB-lite"/>
    </source>
</evidence>
<feature type="compositionally biased region" description="Basic and acidic residues" evidence="1">
    <location>
        <begin position="93"/>
        <end position="107"/>
    </location>
</feature>
<feature type="region of interest" description="Disordered" evidence="1">
    <location>
        <begin position="181"/>
        <end position="257"/>
    </location>
</feature>